<dbReference type="AlphaFoldDB" id="A0AB36JWN7"/>
<dbReference type="CDD" id="cd17470">
    <property type="entry name" value="T3SS_Flik_C"/>
    <property type="match status" value="1"/>
</dbReference>
<dbReference type="Pfam" id="PF02120">
    <property type="entry name" value="Flg_hook"/>
    <property type="match status" value="1"/>
</dbReference>
<dbReference type="PANTHER" id="PTHR37533">
    <property type="entry name" value="FLAGELLAR HOOK-LENGTH CONTROL PROTEIN"/>
    <property type="match status" value="1"/>
</dbReference>
<dbReference type="RefSeq" id="WP_077659351.1">
    <property type="nucleotide sequence ID" value="NZ_CP040021.1"/>
</dbReference>
<dbReference type="PANTHER" id="PTHR37533:SF2">
    <property type="entry name" value="FLAGELLAR HOOK-LENGTH CONTROL PROTEIN"/>
    <property type="match status" value="1"/>
</dbReference>
<dbReference type="InterPro" id="IPR038610">
    <property type="entry name" value="FliK-like_C_sf"/>
</dbReference>
<dbReference type="EMBL" id="MUEK01000008">
    <property type="protein sequence ID" value="OOE39431.1"/>
    <property type="molecule type" value="Genomic_DNA"/>
</dbReference>
<dbReference type="InterPro" id="IPR021136">
    <property type="entry name" value="Flagellar_hook_control-like_C"/>
</dbReference>
<evidence type="ECO:0000256" key="1">
    <source>
        <dbReference type="SAM" id="MobiDB-lite"/>
    </source>
</evidence>
<feature type="region of interest" description="Disordered" evidence="1">
    <location>
        <begin position="1"/>
        <end position="29"/>
    </location>
</feature>
<feature type="compositionally biased region" description="Gly residues" evidence="1">
    <location>
        <begin position="518"/>
        <end position="531"/>
    </location>
</feature>
<organism evidence="3 4">
    <name type="scientific">Salinivibrio kushneri</name>
    <dbReference type="NCBI Taxonomy" id="1908198"/>
    <lineage>
        <taxon>Bacteria</taxon>
        <taxon>Pseudomonadati</taxon>
        <taxon>Pseudomonadota</taxon>
        <taxon>Gammaproteobacteria</taxon>
        <taxon>Vibrionales</taxon>
        <taxon>Vibrionaceae</taxon>
        <taxon>Salinivibrio</taxon>
    </lineage>
</organism>
<protein>
    <recommendedName>
        <fullName evidence="2">Flagellar hook-length control protein-like C-terminal domain-containing protein</fullName>
    </recommendedName>
</protein>
<reference evidence="3 4" key="1">
    <citation type="journal article" date="2017" name="Genome Announc.">
        <title>Draft Genome Sequences of Salinivibrio proteolyticus, Salinivibrio sharmensis, Salinivibrio siamensis, Salinivibrio costicola subsp. alcaliphilus, Salinivibrio costicola subsp. vallismortis, and 29 New Isolates Belonging to the Genus Salinivibrio.</title>
        <authorList>
            <person name="Lopez-Hermoso C."/>
            <person name="de la Haba R.R."/>
            <person name="Sanchez-Porro C."/>
            <person name="Bayliss S.C."/>
            <person name="Feil E.J."/>
            <person name="Ventosa A."/>
        </authorList>
    </citation>
    <scope>NUCLEOTIDE SEQUENCE [LARGE SCALE GENOMIC DNA]</scope>
    <source>
        <strain evidence="3 4">AL184</strain>
    </source>
</reference>
<feature type="domain" description="Flagellar hook-length control protein-like C-terminal" evidence="2">
    <location>
        <begin position="429"/>
        <end position="512"/>
    </location>
</feature>
<comment type="caution">
    <text evidence="3">The sequence shown here is derived from an EMBL/GenBank/DDBJ whole genome shotgun (WGS) entry which is preliminary data.</text>
</comment>
<proteinExistence type="predicted"/>
<feature type="compositionally biased region" description="Polar residues" evidence="1">
    <location>
        <begin position="1"/>
        <end position="18"/>
    </location>
</feature>
<dbReference type="Gene3D" id="3.30.750.140">
    <property type="match status" value="1"/>
</dbReference>
<sequence length="563" mass="57648">MTQSMLTLSNVSSKTLSAPSEGASSEVKGEKSAGFLSALHQSLDGSEGQAGAIKLTRDGKTLLVDGQAIDAEAMLADGIFSEAEMEKIADMTAMEESQSLLMRLNQAAEMLTGKTLPADDDALALSADSDALALSADSDAMASSADVLPISDTDSNARVDRQIQEGEVDKQALLAELSKALPDEVSAEEVLAQLSPEQLAVLVAQVKVTQDRGTGALEQGAGRQIALDSNGEAAKGGQSLPADGPAIKWAAMKAQQESQHGAAAAKVAPGEPALGDAASANKESALKDWLAKEGATTKTNELADKLRQASSLQQNMANPDVKAGAAGNPNAASLLAGQHSQSDGLSKAALKAMAEQAVQTDAALAAGNAASAAEGASRGENLAQQLASSLGTPTANAATARQDIQVAQSAQAPLPLGQTPSEAGVALTERINVMLSKNLKQVDIRLDPPELGRMQIKLGINNDQASVHITVANQQARDAVEQAMPRLRDMLQQQGLQLAQGSVQQQESGAQQMASGQHGAGTGDGHAGGASLGTSGPDDSDDTMLTGQTLNVSHSDRAVDYYA</sequence>
<evidence type="ECO:0000313" key="3">
    <source>
        <dbReference type="EMBL" id="OOE39431.1"/>
    </source>
</evidence>
<dbReference type="InterPro" id="IPR052563">
    <property type="entry name" value="FliK"/>
</dbReference>
<evidence type="ECO:0000313" key="4">
    <source>
        <dbReference type="Proteomes" id="UP000189021"/>
    </source>
</evidence>
<keyword evidence="4" id="KW-1185">Reference proteome</keyword>
<name>A0AB36JWN7_9GAMM</name>
<evidence type="ECO:0000259" key="2">
    <source>
        <dbReference type="Pfam" id="PF02120"/>
    </source>
</evidence>
<gene>
    <name evidence="3" type="ORF">BZG00_09530</name>
</gene>
<accession>A0AB36JWN7</accession>
<dbReference type="Proteomes" id="UP000189021">
    <property type="component" value="Unassembled WGS sequence"/>
</dbReference>
<feature type="region of interest" description="Disordered" evidence="1">
    <location>
        <begin position="498"/>
        <end position="551"/>
    </location>
</feature>